<keyword evidence="4" id="KW-0408">Iron</keyword>
<keyword evidence="3" id="KW-0560">Oxidoreductase</keyword>
<dbReference type="InterPro" id="IPR036396">
    <property type="entry name" value="Cyt_P450_sf"/>
</dbReference>
<dbReference type="PANTHER" id="PTHR46300:SF4">
    <property type="entry name" value="CYTOCHROME P450 98A3"/>
    <property type="match status" value="1"/>
</dbReference>
<dbReference type="Proteomes" id="UP001365128">
    <property type="component" value="Unassembled WGS sequence"/>
</dbReference>
<evidence type="ECO:0000256" key="2">
    <source>
        <dbReference type="ARBA" id="ARBA00022723"/>
    </source>
</evidence>
<feature type="transmembrane region" description="Helical" evidence="5">
    <location>
        <begin position="20"/>
        <end position="40"/>
    </location>
</feature>
<protein>
    <submittedName>
        <fullName evidence="6">Cytochrome P450</fullName>
    </submittedName>
</protein>
<gene>
    <name evidence="6" type="ORF">IWX46DRAFT_638480</name>
</gene>
<organism evidence="6 7">
    <name type="scientific">Phyllosticta citricarpa</name>
    <dbReference type="NCBI Taxonomy" id="55181"/>
    <lineage>
        <taxon>Eukaryota</taxon>
        <taxon>Fungi</taxon>
        <taxon>Dikarya</taxon>
        <taxon>Ascomycota</taxon>
        <taxon>Pezizomycotina</taxon>
        <taxon>Dothideomycetes</taxon>
        <taxon>Dothideomycetes incertae sedis</taxon>
        <taxon>Botryosphaeriales</taxon>
        <taxon>Phyllostictaceae</taxon>
        <taxon>Phyllosticta</taxon>
    </lineage>
</organism>
<keyword evidence="5" id="KW-1133">Transmembrane helix</keyword>
<evidence type="ECO:0000256" key="3">
    <source>
        <dbReference type="ARBA" id="ARBA00023002"/>
    </source>
</evidence>
<dbReference type="Pfam" id="PF00067">
    <property type="entry name" value="p450"/>
    <property type="match status" value="2"/>
</dbReference>
<evidence type="ECO:0000313" key="7">
    <source>
        <dbReference type="Proteomes" id="UP001365128"/>
    </source>
</evidence>
<dbReference type="Gene3D" id="1.10.630.10">
    <property type="entry name" value="Cytochrome P450"/>
    <property type="match status" value="2"/>
</dbReference>
<dbReference type="InterPro" id="IPR001128">
    <property type="entry name" value="Cyt_P450"/>
</dbReference>
<keyword evidence="5" id="KW-0472">Membrane</keyword>
<keyword evidence="5" id="KW-0812">Transmembrane</keyword>
<reference evidence="6 7" key="1">
    <citation type="submission" date="2024-04" db="EMBL/GenBank/DDBJ databases">
        <title>Phyllosticta paracitricarpa is synonymous to the EU quarantine fungus P. citricarpa based on phylogenomic analyses.</title>
        <authorList>
            <consortium name="Lawrence Berkeley National Laboratory"/>
            <person name="Van Ingen-Buijs V.A."/>
            <person name="Van Westerhoven A.C."/>
            <person name="Haridas S."/>
            <person name="Skiadas P."/>
            <person name="Martin F."/>
            <person name="Groenewald J.Z."/>
            <person name="Crous P.W."/>
            <person name="Seidl M.F."/>
        </authorList>
    </citation>
    <scope>NUCLEOTIDE SEQUENCE [LARGE SCALE GENOMIC DNA]</scope>
    <source>
        <strain evidence="6 7">CBS 122670</strain>
    </source>
</reference>
<proteinExistence type="inferred from homology"/>
<dbReference type="InterPro" id="IPR002401">
    <property type="entry name" value="Cyt_P450_E_grp-I"/>
</dbReference>
<feature type="transmembrane region" description="Helical" evidence="5">
    <location>
        <begin position="46"/>
        <end position="69"/>
    </location>
</feature>
<evidence type="ECO:0000256" key="1">
    <source>
        <dbReference type="ARBA" id="ARBA00010617"/>
    </source>
</evidence>
<name>A0ABR1MJN3_9PEZI</name>
<keyword evidence="2" id="KW-0479">Metal-binding</keyword>
<dbReference type="EMBL" id="JBBPDW010000006">
    <property type="protein sequence ID" value="KAK7551420.1"/>
    <property type="molecule type" value="Genomic_DNA"/>
</dbReference>
<accession>A0ABR1MJN3</accession>
<keyword evidence="7" id="KW-1185">Reference proteome</keyword>
<evidence type="ECO:0000313" key="6">
    <source>
        <dbReference type="EMBL" id="KAK7551420.1"/>
    </source>
</evidence>
<sequence>MSRTTIAFQLSNRVFDFQIYLHPALFSVAYFRLMAVPELLLDSTSYLTFSVFVFLAAPLLTVLHDFLIWQRMPPGPLPLPFIGNKHQIRRSKPWLQYEECSRKYGPIFTIWIGHQPQLVFSDADIASELLEKRSSNFPTRPRMVMLAEIFWNGAGIVRSPYSKHLVLRRRLLHQALTAKALELYRPAQTAEASWLRGNFLRQADDREKLFKWFVGSTTFPIAYGRRVDSLEADVVREMVSGMKYIGLLNVPVSRRDFSHSEAPHVVEKELAQEKQAASAPPSLTKHLIERREAQSDLPMIWTVFAFIPAALFGGGTDTTVGMLALWYFGPWHIPRGTPVIGIVWAINNNEKYFPDSQRFDPTRFLTETMALRQSGDPKARAELGKPHPSISHGHASFGWGRHEGRSYDAMAYIDGINMRPQRFECDIRVRSEKYREALLAEEKEAWDVLKQFPAFD</sequence>
<comment type="similarity">
    <text evidence="1">Belongs to the cytochrome P450 family.</text>
</comment>
<dbReference type="SUPFAM" id="SSF48264">
    <property type="entry name" value="Cytochrome P450"/>
    <property type="match status" value="1"/>
</dbReference>
<dbReference type="InterPro" id="IPR050364">
    <property type="entry name" value="Cytochrome_P450_fung"/>
</dbReference>
<evidence type="ECO:0000256" key="4">
    <source>
        <dbReference type="ARBA" id="ARBA00023004"/>
    </source>
</evidence>
<dbReference type="PANTHER" id="PTHR46300">
    <property type="entry name" value="P450, PUTATIVE (EUROFUNG)-RELATED-RELATED"/>
    <property type="match status" value="1"/>
</dbReference>
<dbReference type="PRINTS" id="PR00463">
    <property type="entry name" value="EP450I"/>
</dbReference>
<feature type="transmembrane region" description="Helical" evidence="5">
    <location>
        <begin position="300"/>
        <end position="328"/>
    </location>
</feature>
<comment type="caution">
    <text evidence="6">The sequence shown here is derived from an EMBL/GenBank/DDBJ whole genome shotgun (WGS) entry which is preliminary data.</text>
</comment>
<evidence type="ECO:0000256" key="5">
    <source>
        <dbReference type="SAM" id="Phobius"/>
    </source>
</evidence>